<dbReference type="EMBL" id="JAUHHV010000004">
    <property type="protein sequence ID" value="KAK1427397.1"/>
    <property type="molecule type" value="Genomic_DNA"/>
</dbReference>
<reference evidence="1" key="1">
    <citation type="journal article" date="2023" name="bioRxiv">
        <title>Improved chromosome-level genome assembly for marigold (Tagetes erecta).</title>
        <authorList>
            <person name="Jiang F."/>
            <person name="Yuan L."/>
            <person name="Wang S."/>
            <person name="Wang H."/>
            <person name="Xu D."/>
            <person name="Wang A."/>
            <person name="Fan W."/>
        </authorList>
    </citation>
    <scope>NUCLEOTIDE SEQUENCE</scope>
    <source>
        <strain evidence="1">WSJ</strain>
        <tissue evidence="1">Leaf</tissue>
    </source>
</reference>
<keyword evidence="2" id="KW-1185">Reference proteome</keyword>
<evidence type="ECO:0000313" key="1">
    <source>
        <dbReference type="EMBL" id="KAK1427397.1"/>
    </source>
</evidence>
<gene>
    <name evidence="1" type="ORF">QVD17_16081</name>
</gene>
<comment type="caution">
    <text evidence="1">The sequence shown here is derived from an EMBL/GenBank/DDBJ whole genome shotgun (WGS) entry which is preliminary data.</text>
</comment>
<accession>A0AAD8P079</accession>
<name>A0AAD8P079_TARER</name>
<organism evidence="1 2">
    <name type="scientific">Tagetes erecta</name>
    <name type="common">African marigold</name>
    <dbReference type="NCBI Taxonomy" id="13708"/>
    <lineage>
        <taxon>Eukaryota</taxon>
        <taxon>Viridiplantae</taxon>
        <taxon>Streptophyta</taxon>
        <taxon>Embryophyta</taxon>
        <taxon>Tracheophyta</taxon>
        <taxon>Spermatophyta</taxon>
        <taxon>Magnoliopsida</taxon>
        <taxon>eudicotyledons</taxon>
        <taxon>Gunneridae</taxon>
        <taxon>Pentapetalae</taxon>
        <taxon>asterids</taxon>
        <taxon>campanulids</taxon>
        <taxon>Asterales</taxon>
        <taxon>Asteraceae</taxon>
        <taxon>Asteroideae</taxon>
        <taxon>Heliantheae alliance</taxon>
        <taxon>Tageteae</taxon>
        <taxon>Tagetes</taxon>
    </lineage>
</organism>
<sequence>MYILIIHAILFPQPVSPFYITLTLNRRFILRFVIQLRSLHNHRSYSPICNTGTSHKFVDRIYGSSISYFQLKGTLHVSFILILIITYGPWTG</sequence>
<evidence type="ECO:0000313" key="2">
    <source>
        <dbReference type="Proteomes" id="UP001229421"/>
    </source>
</evidence>
<protein>
    <submittedName>
        <fullName evidence="1">Uncharacterized protein</fullName>
    </submittedName>
</protein>
<dbReference type="AlphaFoldDB" id="A0AAD8P079"/>
<dbReference type="Proteomes" id="UP001229421">
    <property type="component" value="Unassembled WGS sequence"/>
</dbReference>
<proteinExistence type="predicted"/>